<evidence type="ECO:0000313" key="3">
    <source>
        <dbReference type="Proteomes" id="UP000465866"/>
    </source>
</evidence>
<proteinExistence type="predicted"/>
<evidence type="ECO:0000259" key="1">
    <source>
        <dbReference type="Pfam" id="PF16170"/>
    </source>
</evidence>
<dbReference type="Pfam" id="PF16170">
    <property type="entry name" value="DUF4873"/>
    <property type="match status" value="1"/>
</dbReference>
<dbReference type="Proteomes" id="UP000465866">
    <property type="component" value="Chromosome"/>
</dbReference>
<sequence length="385" mass="40771">MTEDCHGVVVSGDNSVVAGLRAAGIEAAVIGPTLRSAVFDDTTSTWTLTTDGDATCHARIVVTNEPPLAAFIPDLFGRREFRGVSFHAATPPRDFDPTGRRVAVLGADSNAGRLIETMVGSAAQVKVFPLPPRRVVPRSRRFARFARRRSATVITSPFEEVTTAGVRTADGVHHDADVVVYGTGFAVGGGAAPLVGPGGRTLRQLWIDGAEPYLGVALHGLPNYFTLGGPDRQAALQSVIVCLRIAAGNTRIEVRRSTQQVFNERAHLIGPSPRPRASAFDLTPSLDATGDVYDGAATLTLAGTCQQVRVRLAGHLDPIDGQYHWQGTVFDTLAEDLVNQSRTVSLAVGDRNTPARITEKTPQGTHSIAGVGPPPFALANVLPRA</sequence>
<dbReference type="InterPro" id="IPR036188">
    <property type="entry name" value="FAD/NAD-bd_sf"/>
</dbReference>
<dbReference type="PANTHER" id="PTHR42877">
    <property type="entry name" value="L-ORNITHINE N(5)-MONOOXYGENASE-RELATED"/>
    <property type="match status" value="1"/>
</dbReference>
<dbReference type="AlphaFoldDB" id="A0A7I7KWF4"/>
<dbReference type="InterPro" id="IPR032371">
    <property type="entry name" value="DUF4873"/>
</dbReference>
<dbReference type="KEGG" id="mcoo:MCOO_22680"/>
<dbReference type="PANTHER" id="PTHR42877:SF4">
    <property type="entry name" value="FAD_NAD(P)-BINDING DOMAIN-CONTAINING PROTEIN-RELATED"/>
    <property type="match status" value="1"/>
</dbReference>
<dbReference type="EMBL" id="AP022569">
    <property type="protein sequence ID" value="BBX46253.1"/>
    <property type="molecule type" value="Genomic_DNA"/>
</dbReference>
<organism evidence="2 3">
    <name type="scientific">Mycobacterium cookii</name>
    <dbReference type="NCBI Taxonomy" id="1775"/>
    <lineage>
        <taxon>Bacteria</taxon>
        <taxon>Bacillati</taxon>
        <taxon>Actinomycetota</taxon>
        <taxon>Actinomycetes</taxon>
        <taxon>Mycobacteriales</taxon>
        <taxon>Mycobacteriaceae</taxon>
        <taxon>Mycobacterium</taxon>
    </lineage>
</organism>
<accession>A0A7I7KWF4</accession>
<reference evidence="2 3" key="1">
    <citation type="journal article" date="2019" name="Emerg. Microbes Infect.">
        <title>Comprehensive subspecies identification of 175 nontuberculous mycobacteria species based on 7547 genomic profiles.</title>
        <authorList>
            <person name="Matsumoto Y."/>
            <person name="Kinjo T."/>
            <person name="Motooka D."/>
            <person name="Nabeya D."/>
            <person name="Jung N."/>
            <person name="Uechi K."/>
            <person name="Horii T."/>
            <person name="Iida T."/>
            <person name="Fujita J."/>
            <person name="Nakamura S."/>
        </authorList>
    </citation>
    <scope>NUCLEOTIDE SEQUENCE [LARGE SCALE GENOMIC DNA]</scope>
    <source>
        <strain evidence="2 3">JCM 12404</strain>
    </source>
</reference>
<gene>
    <name evidence="2" type="ORF">MCOO_22680</name>
</gene>
<name>A0A7I7KWF4_9MYCO</name>
<feature type="domain" description="DUF4873" evidence="1">
    <location>
        <begin position="291"/>
        <end position="377"/>
    </location>
</feature>
<dbReference type="Gene3D" id="3.50.50.60">
    <property type="entry name" value="FAD/NAD(P)-binding domain"/>
    <property type="match status" value="1"/>
</dbReference>
<keyword evidence="3" id="KW-1185">Reference proteome</keyword>
<evidence type="ECO:0000313" key="2">
    <source>
        <dbReference type="EMBL" id="BBX46253.1"/>
    </source>
</evidence>
<protein>
    <recommendedName>
        <fullName evidence="1">DUF4873 domain-containing protein</fullName>
    </recommendedName>
</protein>
<dbReference type="SUPFAM" id="SSF51905">
    <property type="entry name" value="FAD/NAD(P)-binding domain"/>
    <property type="match status" value="1"/>
</dbReference>
<dbReference type="InterPro" id="IPR051209">
    <property type="entry name" value="FAD-bind_Monooxygenase_sf"/>
</dbReference>